<organism evidence="1 2">
    <name type="scientific">Lactococcus garvieae</name>
    <dbReference type="NCBI Taxonomy" id="1363"/>
    <lineage>
        <taxon>Bacteria</taxon>
        <taxon>Bacillati</taxon>
        <taxon>Bacillota</taxon>
        <taxon>Bacilli</taxon>
        <taxon>Lactobacillales</taxon>
        <taxon>Streptococcaceae</taxon>
        <taxon>Lactococcus</taxon>
    </lineage>
</organism>
<evidence type="ECO:0000313" key="1">
    <source>
        <dbReference type="EMBL" id="WEA14816.1"/>
    </source>
</evidence>
<reference evidence="1" key="1">
    <citation type="submission" date="2023-02" db="EMBL/GenBank/DDBJ databases">
        <title>Comparative genomics and fermentation flavor characterization of five lactic acid bacteria reveal flavor biosynthesis metabolic pathways in fermented muskmelon puree.</title>
        <authorList>
            <person name="Yuan L."/>
            <person name="Li M."/>
            <person name="Xu X."/>
            <person name="Lao F."/>
            <person name="Wu J."/>
        </authorList>
    </citation>
    <scope>NUCLEOTIDE SEQUENCE</scope>
    <source>
        <strain evidence="1">Pa-2</strain>
    </source>
</reference>
<gene>
    <name evidence="1" type="ORF">PWF74_04730</name>
</gene>
<sequence>MTWKQKVTPNTNVLGYSGGCLAYVDDGVNPPQRQPTAQMSWQYAVDTKVAHSGQEPPTGVWVPVYYTIDNGPWAGYGHVAWFYSDGRTTVIYDSEYGCGNRRVPYSGGQDLFNYMGWQMSYLGWSEAVDGLRIVENVADNNSGNNPQPQKGEIKMYLIQIVDKTGKHKGKWYVSNGVECRYVRTPRMLDNYKDKFGKLNLRVDQMYSSELFTEFGGEKNIK</sequence>
<name>A0AAX3NFQ1_9LACT</name>
<dbReference type="EMBL" id="CP118627">
    <property type="protein sequence ID" value="WEA14816.1"/>
    <property type="molecule type" value="Genomic_DNA"/>
</dbReference>
<dbReference type="RefSeq" id="WP_165705238.1">
    <property type="nucleotide sequence ID" value="NZ_CP118627.1"/>
</dbReference>
<evidence type="ECO:0008006" key="3">
    <source>
        <dbReference type="Google" id="ProtNLM"/>
    </source>
</evidence>
<proteinExistence type="predicted"/>
<protein>
    <recommendedName>
        <fullName evidence="3">CHAP domain-containing protein</fullName>
    </recommendedName>
</protein>
<accession>A0AAX3NFQ1</accession>
<dbReference type="Proteomes" id="UP001217324">
    <property type="component" value="Chromosome"/>
</dbReference>
<evidence type="ECO:0000313" key="2">
    <source>
        <dbReference type="Proteomes" id="UP001217324"/>
    </source>
</evidence>
<dbReference type="AlphaFoldDB" id="A0AAX3NFQ1"/>